<dbReference type="AlphaFoldDB" id="A0A183CPL6"/>
<sequence length="106" mass="12299">MTEYANDADKKHFGFRKTGAAANAQPFEWSAFCACTSERSAFGYCYSANIRHRDIDLLRSMSVVQERPQRFGQRRQQRHLQRQQLPLCDDMCGVCRQRMVATICCK</sequence>
<protein>
    <submittedName>
        <fullName evidence="2">Transposase</fullName>
    </submittedName>
</protein>
<proteinExistence type="predicted"/>
<accession>A0A183CPL6</accession>
<dbReference type="Proteomes" id="UP000050741">
    <property type="component" value="Unassembled WGS sequence"/>
</dbReference>
<reference evidence="2" key="3">
    <citation type="submission" date="2016-06" db="UniProtKB">
        <authorList>
            <consortium name="WormBaseParasite"/>
        </authorList>
    </citation>
    <scope>IDENTIFICATION</scope>
</reference>
<keyword evidence="1" id="KW-1185">Reference proteome</keyword>
<organism evidence="1 2">
    <name type="scientific">Globodera pallida</name>
    <name type="common">Potato cyst nematode worm</name>
    <name type="synonym">Heterodera pallida</name>
    <dbReference type="NCBI Taxonomy" id="36090"/>
    <lineage>
        <taxon>Eukaryota</taxon>
        <taxon>Metazoa</taxon>
        <taxon>Ecdysozoa</taxon>
        <taxon>Nematoda</taxon>
        <taxon>Chromadorea</taxon>
        <taxon>Rhabditida</taxon>
        <taxon>Tylenchina</taxon>
        <taxon>Tylenchomorpha</taxon>
        <taxon>Tylenchoidea</taxon>
        <taxon>Heteroderidae</taxon>
        <taxon>Heteroderinae</taxon>
        <taxon>Globodera</taxon>
    </lineage>
</organism>
<reference evidence="1" key="1">
    <citation type="submission" date="2013-12" db="EMBL/GenBank/DDBJ databases">
        <authorList>
            <person name="Aslett M."/>
        </authorList>
    </citation>
    <scope>NUCLEOTIDE SEQUENCE [LARGE SCALE GENOMIC DNA]</scope>
    <source>
        <strain evidence="1">Lindley</strain>
    </source>
</reference>
<evidence type="ECO:0000313" key="2">
    <source>
        <dbReference type="WBParaSite" id="GPLIN_001482300"/>
    </source>
</evidence>
<dbReference type="WBParaSite" id="GPLIN_001482300">
    <property type="protein sequence ID" value="GPLIN_001482300"/>
    <property type="gene ID" value="GPLIN_001482300"/>
</dbReference>
<name>A0A183CPL6_GLOPA</name>
<evidence type="ECO:0000313" key="1">
    <source>
        <dbReference type="Proteomes" id="UP000050741"/>
    </source>
</evidence>
<reference evidence="1" key="2">
    <citation type="submission" date="2014-05" db="EMBL/GenBank/DDBJ databases">
        <title>The genome and life-stage specific transcriptomes of Globodera pallida elucidate key aspects of plant parasitism by a cyst nematode.</title>
        <authorList>
            <person name="Cotton J.A."/>
            <person name="Lilley C.J."/>
            <person name="Jones L.M."/>
            <person name="Kikuchi T."/>
            <person name="Reid A.J."/>
            <person name="Thorpe P."/>
            <person name="Tsai I.J."/>
            <person name="Beasley H."/>
            <person name="Blok V."/>
            <person name="Cock P.J.A."/>
            <person name="Van den Akker S.E."/>
            <person name="Holroyd N."/>
            <person name="Hunt M."/>
            <person name="Mantelin S."/>
            <person name="Naghra H."/>
            <person name="Pain A."/>
            <person name="Palomares-Rius J.E."/>
            <person name="Zarowiecki M."/>
            <person name="Berriman M."/>
            <person name="Jones J.T."/>
            <person name="Urwin P.E."/>
        </authorList>
    </citation>
    <scope>NUCLEOTIDE SEQUENCE [LARGE SCALE GENOMIC DNA]</scope>
    <source>
        <strain evidence="1">Lindley</strain>
    </source>
</reference>